<evidence type="ECO:0000313" key="3">
    <source>
        <dbReference type="Proteomes" id="UP001075354"/>
    </source>
</evidence>
<sequence length="379" mass="38169">MMTRVSLEFVLDNGGRSVPSAVGVPLESRFGRGMEASRELDGQEAGLDGLEAALGGLMSEQGGLVSELGGLEAALGGLVSELGGLEAALGGLVSELGGLEAALGGLVSEQGGLVSELGGLEAVLEGLDAELEPGAEPVLEHCKQSDTSDSAVELPSAARGALPTLPVAARGAPDVYPGLPSNVGRPSCPALDPESVLPGPRPPGWRGWPPPELADAPLGTERRRLLWPWESYPVSSSAPSPSGSPPSRRSSATSTGDAASSWGTRGADGVRLLAADGSGDVEMDGALDLLDEVRDDGRMRDMSRDRLAGGSGGGGSAGASGPGAVVMLGGARPRVEASSPSAILATLAGGEWLHSEGSRYIRIRCDANWCNSDAGSPNG</sequence>
<evidence type="ECO:0000256" key="1">
    <source>
        <dbReference type="SAM" id="MobiDB-lite"/>
    </source>
</evidence>
<organism evidence="2 3">
    <name type="scientific">Megalurothrips usitatus</name>
    <name type="common">bean blossom thrips</name>
    <dbReference type="NCBI Taxonomy" id="439358"/>
    <lineage>
        <taxon>Eukaryota</taxon>
        <taxon>Metazoa</taxon>
        <taxon>Ecdysozoa</taxon>
        <taxon>Arthropoda</taxon>
        <taxon>Hexapoda</taxon>
        <taxon>Insecta</taxon>
        <taxon>Pterygota</taxon>
        <taxon>Neoptera</taxon>
        <taxon>Paraneoptera</taxon>
        <taxon>Thysanoptera</taxon>
        <taxon>Terebrantia</taxon>
        <taxon>Thripoidea</taxon>
        <taxon>Thripidae</taxon>
        <taxon>Megalurothrips</taxon>
    </lineage>
</organism>
<protein>
    <submittedName>
        <fullName evidence="2">Uncharacterized protein</fullName>
    </submittedName>
</protein>
<proteinExistence type="predicted"/>
<accession>A0AAV7XUA1</accession>
<dbReference type="AlphaFoldDB" id="A0AAV7XUA1"/>
<name>A0AAV7XUA1_9NEOP</name>
<keyword evidence="3" id="KW-1185">Reference proteome</keyword>
<evidence type="ECO:0000313" key="2">
    <source>
        <dbReference type="EMBL" id="KAJ1528061.1"/>
    </source>
</evidence>
<dbReference type="Proteomes" id="UP001075354">
    <property type="component" value="Chromosome 5"/>
</dbReference>
<gene>
    <name evidence="2" type="ORF">ONE63_007980</name>
</gene>
<reference evidence="2" key="1">
    <citation type="submission" date="2022-12" db="EMBL/GenBank/DDBJ databases">
        <title>Chromosome-level genome assembly of the bean flower thrips Megalurothrips usitatus.</title>
        <authorList>
            <person name="Ma L."/>
            <person name="Liu Q."/>
            <person name="Li H."/>
            <person name="Cai W."/>
        </authorList>
    </citation>
    <scope>NUCLEOTIDE SEQUENCE</scope>
    <source>
        <strain evidence="2">Cailab_2022a</strain>
    </source>
</reference>
<comment type="caution">
    <text evidence="2">The sequence shown here is derived from an EMBL/GenBank/DDBJ whole genome shotgun (WGS) entry which is preliminary data.</text>
</comment>
<feature type="compositionally biased region" description="Low complexity" evidence="1">
    <location>
        <begin position="235"/>
        <end position="264"/>
    </location>
</feature>
<feature type="compositionally biased region" description="Pro residues" evidence="1">
    <location>
        <begin position="199"/>
        <end position="212"/>
    </location>
</feature>
<dbReference type="EMBL" id="JAPTSV010000005">
    <property type="protein sequence ID" value="KAJ1528061.1"/>
    <property type="molecule type" value="Genomic_DNA"/>
</dbReference>
<feature type="region of interest" description="Disordered" evidence="1">
    <location>
        <begin position="186"/>
        <end position="216"/>
    </location>
</feature>
<feature type="region of interest" description="Disordered" evidence="1">
    <location>
        <begin position="233"/>
        <end position="264"/>
    </location>
</feature>